<keyword evidence="1" id="KW-0677">Repeat</keyword>
<feature type="domain" description="CBS" evidence="3">
    <location>
        <begin position="9"/>
        <end position="66"/>
    </location>
</feature>
<keyword evidence="2" id="KW-0129">CBS domain</keyword>
<evidence type="ECO:0000256" key="1">
    <source>
        <dbReference type="ARBA" id="ARBA00022737"/>
    </source>
</evidence>
<sequence>MRIALKDHMSRKLITINQGATVAEAYRLMSNFWIRHLPVMDEKEEFIVGMLSDRDLLRATNTNTPVEKVMTTPIRTFSEDTPIKAVVEAMIEEKISAYLITKDDEVIGIATTEDMMVLLDQMLKRDDAGHGWVLNEILINPALQRTAYILGQAGI</sequence>
<dbReference type="RefSeq" id="WP_243537269.1">
    <property type="nucleotide sequence ID" value="NZ_CP093442.1"/>
</dbReference>
<evidence type="ECO:0000313" key="5">
    <source>
        <dbReference type="Proteomes" id="UP000830116"/>
    </source>
</evidence>
<dbReference type="Gene3D" id="3.10.580.10">
    <property type="entry name" value="CBS-domain"/>
    <property type="match status" value="1"/>
</dbReference>
<dbReference type="InterPro" id="IPR000644">
    <property type="entry name" value="CBS_dom"/>
</dbReference>
<dbReference type="PANTHER" id="PTHR48108">
    <property type="entry name" value="CBS DOMAIN-CONTAINING PROTEIN CBSX2, CHLOROPLASTIC"/>
    <property type="match status" value="1"/>
</dbReference>
<gene>
    <name evidence="4" type="ORF">MNR06_15140</name>
</gene>
<reference evidence="4" key="1">
    <citation type="submission" date="2022-03" db="EMBL/GenBank/DDBJ databases">
        <title>Genome Identification and Characterization of new species Bdellovibrio reynosense LBG001 sp. nov. from a Mexico soil sample.</title>
        <authorList>
            <person name="Camilli A."/>
            <person name="Ajao Y."/>
            <person name="Guo X."/>
        </authorList>
    </citation>
    <scope>NUCLEOTIDE SEQUENCE</scope>
    <source>
        <strain evidence="4">LBG001</strain>
    </source>
</reference>
<proteinExistence type="predicted"/>
<protein>
    <submittedName>
        <fullName evidence="4">CBS domain-containing protein</fullName>
    </submittedName>
</protein>
<organism evidence="4 5">
    <name type="scientific">Bdellovibrio reynosensis</name>
    <dbReference type="NCBI Taxonomy" id="2835041"/>
    <lineage>
        <taxon>Bacteria</taxon>
        <taxon>Pseudomonadati</taxon>
        <taxon>Bdellovibrionota</taxon>
        <taxon>Bdellovibrionia</taxon>
        <taxon>Bdellovibrionales</taxon>
        <taxon>Pseudobdellovibrionaceae</taxon>
        <taxon>Bdellovibrio</taxon>
    </lineage>
</organism>
<evidence type="ECO:0000259" key="3">
    <source>
        <dbReference type="PROSITE" id="PS51371"/>
    </source>
</evidence>
<dbReference type="SUPFAM" id="SSF54631">
    <property type="entry name" value="CBS-domain pair"/>
    <property type="match status" value="1"/>
</dbReference>
<dbReference type="Pfam" id="PF00571">
    <property type="entry name" value="CBS"/>
    <property type="match status" value="2"/>
</dbReference>
<dbReference type="SMART" id="SM00116">
    <property type="entry name" value="CBS"/>
    <property type="match status" value="2"/>
</dbReference>
<evidence type="ECO:0000313" key="4">
    <source>
        <dbReference type="EMBL" id="UOF01034.1"/>
    </source>
</evidence>
<feature type="domain" description="CBS" evidence="3">
    <location>
        <begin position="70"/>
        <end position="125"/>
    </location>
</feature>
<dbReference type="Proteomes" id="UP000830116">
    <property type="component" value="Chromosome"/>
</dbReference>
<accession>A0ABY4C988</accession>
<dbReference type="PANTHER" id="PTHR48108:SF26">
    <property type="entry name" value="CBS DOMAIN-CONTAINING PROTEIN DDB_G0289609"/>
    <property type="match status" value="1"/>
</dbReference>
<keyword evidence="5" id="KW-1185">Reference proteome</keyword>
<dbReference type="PROSITE" id="PS51371">
    <property type="entry name" value="CBS"/>
    <property type="match status" value="2"/>
</dbReference>
<dbReference type="InterPro" id="IPR046342">
    <property type="entry name" value="CBS_dom_sf"/>
</dbReference>
<dbReference type="InterPro" id="IPR051462">
    <property type="entry name" value="CBS_domain-containing"/>
</dbReference>
<name>A0ABY4C988_9BACT</name>
<dbReference type="EMBL" id="CP093442">
    <property type="protein sequence ID" value="UOF01034.1"/>
    <property type="molecule type" value="Genomic_DNA"/>
</dbReference>
<evidence type="ECO:0000256" key="2">
    <source>
        <dbReference type="PROSITE-ProRule" id="PRU00703"/>
    </source>
</evidence>